<dbReference type="AlphaFoldDB" id="A0A426YAL9"/>
<organism evidence="1 2">
    <name type="scientific">Ensete ventricosum</name>
    <name type="common">Abyssinian banana</name>
    <name type="synonym">Musa ensete</name>
    <dbReference type="NCBI Taxonomy" id="4639"/>
    <lineage>
        <taxon>Eukaryota</taxon>
        <taxon>Viridiplantae</taxon>
        <taxon>Streptophyta</taxon>
        <taxon>Embryophyta</taxon>
        <taxon>Tracheophyta</taxon>
        <taxon>Spermatophyta</taxon>
        <taxon>Magnoliopsida</taxon>
        <taxon>Liliopsida</taxon>
        <taxon>Zingiberales</taxon>
        <taxon>Musaceae</taxon>
        <taxon>Ensete</taxon>
    </lineage>
</organism>
<comment type="caution">
    <text evidence="1">The sequence shown here is derived from an EMBL/GenBank/DDBJ whole genome shotgun (WGS) entry which is preliminary data.</text>
</comment>
<sequence length="91" mass="10336">MAAALATALHSFLSTIYPFRFQRSHPKSYSNTYYYNSTSSGSSSTDSYFDGNRYTRKMTKGKPLSLQVLFLPMRNNFALSLSLSHTQTHTH</sequence>
<reference evidence="1 2" key="1">
    <citation type="journal article" date="2014" name="Agronomy (Basel)">
        <title>A Draft Genome Sequence for Ensete ventricosum, the Drought-Tolerant Tree Against Hunger.</title>
        <authorList>
            <person name="Harrison J."/>
            <person name="Moore K.A."/>
            <person name="Paszkiewicz K."/>
            <person name="Jones T."/>
            <person name="Grant M."/>
            <person name="Ambacheew D."/>
            <person name="Muzemil S."/>
            <person name="Studholme D.J."/>
        </authorList>
    </citation>
    <scope>NUCLEOTIDE SEQUENCE [LARGE SCALE GENOMIC DNA]</scope>
</reference>
<gene>
    <name evidence="1" type="ORF">B296_00039294</name>
</gene>
<evidence type="ECO:0000313" key="1">
    <source>
        <dbReference type="EMBL" id="RRT48730.1"/>
    </source>
</evidence>
<dbReference type="Proteomes" id="UP000287651">
    <property type="component" value="Unassembled WGS sequence"/>
</dbReference>
<protein>
    <submittedName>
        <fullName evidence="1">Uncharacterized protein</fullName>
    </submittedName>
</protein>
<name>A0A426YAL9_ENSVE</name>
<dbReference type="EMBL" id="AMZH03013765">
    <property type="protein sequence ID" value="RRT48730.1"/>
    <property type="molecule type" value="Genomic_DNA"/>
</dbReference>
<evidence type="ECO:0000313" key="2">
    <source>
        <dbReference type="Proteomes" id="UP000287651"/>
    </source>
</evidence>
<proteinExistence type="predicted"/>
<accession>A0A426YAL9</accession>